<evidence type="ECO:0000256" key="1">
    <source>
        <dbReference type="SAM" id="MobiDB-lite"/>
    </source>
</evidence>
<dbReference type="KEGG" id="salf:SMD44_07563"/>
<protein>
    <submittedName>
        <fullName evidence="2">Glycoside hydrolase</fullName>
    </submittedName>
</protein>
<reference evidence="2 3" key="1">
    <citation type="submission" date="2017-05" db="EMBL/GenBank/DDBJ databases">
        <title>Streptomyces alboflavus Genome sequencing and assembly.</title>
        <authorList>
            <person name="Wang Y."/>
            <person name="Du B."/>
            <person name="Ding Y."/>
            <person name="Liu H."/>
            <person name="Hou Q."/>
            <person name="Liu K."/>
            <person name="Wang C."/>
            <person name="Yao L."/>
        </authorList>
    </citation>
    <scope>NUCLEOTIDE SEQUENCE [LARGE SCALE GENOMIC DNA]</scope>
    <source>
        <strain evidence="2 3">MDJK44</strain>
    </source>
</reference>
<feature type="compositionally biased region" description="Polar residues" evidence="1">
    <location>
        <begin position="41"/>
        <end position="50"/>
    </location>
</feature>
<dbReference type="AlphaFoldDB" id="A0A1Z1WNR9"/>
<accession>A0A1Z1WNR9</accession>
<sequence length="50" mass="4642">MLSAIGGTAVAGGALNSGIAEAAPAAPARGAAAEDRGTPTRARSSGFSTV</sequence>
<keyword evidence="2" id="KW-0378">Hydrolase</keyword>
<evidence type="ECO:0000313" key="3">
    <source>
        <dbReference type="Proteomes" id="UP000195880"/>
    </source>
</evidence>
<proteinExistence type="predicted"/>
<feature type="region of interest" description="Disordered" evidence="1">
    <location>
        <begin position="23"/>
        <end position="50"/>
    </location>
</feature>
<dbReference type="EMBL" id="CP021748">
    <property type="protein sequence ID" value="ARX88076.1"/>
    <property type="molecule type" value="Genomic_DNA"/>
</dbReference>
<organism evidence="2 3">
    <name type="scientific">Streptomyces alboflavus</name>
    <dbReference type="NCBI Taxonomy" id="67267"/>
    <lineage>
        <taxon>Bacteria</taxon>
        <taxon>Bacillati</taxon>
        <taxon>Actinomycetota</taxon>
        <taxon>Actinomycetes</taxon>
        <taxon>Kitasatosporales</taxon>
        <taxon>Streptomycetaceae</taxon>
        <taxon>Streptomyces</taxon>
    </lineage>
</organism>
<dbReference type="Proteomes" id="UP000195880">
    <property type="component" value="Chromosome"/>
</dbReference>
<name>A0A1Z1WNR9_9ACTN</name>
<keyword evidence="3" id="KW-1185">Reference proteome</keyword>
<evidence type="ECO:0000313" key="2">
    <source>
        <dbReference type="EMBL" id="ARX88076.1"/>
    </source>
</evidence>
<gene>
    <name evidence="2" type="ORF">SMD44_07563</name>
</gene>
<dbReference type="GO" id="GO:0016787">
    <property type="term" value="F:hydrolase activity"/>
    <property type="evidence" value="ECO:0007669"/>
    <property type="project" value="UniProtKB-KW"/>
</dbReference>